<gene>
    <name evidence="3" type="ORF">ACFOGP_15560</name>
</gene>
<reference evidence="4" key="1">
    <citation type="journal article" date="2019" name="Int. J. Syst. Evol. Microbiol.">
        <title>The Global Catalogue of Microorganisms (GCM) 10K type strain sequencing project: providing services to taxonomists for standard genome sequencing and annotation.</title>
        <authorList>
            <consortium name="The Broad Institute Genomics Platform"/>
            <consortium name="The Broad Institute Genome Sequencing Center for Infectious Disease"/>
            <person name="Wu L."/>
            <person name="Ma J."/>
        </authorList>
    </citation>
    <scope>NUCLEOTIDE SEQUENCE [LARGE SCALE GENOMIC DNA]</scope>
    <source>
        <strain evidence="4">KCTC 52366</strain>
    </source>
</reference>
<dbReference type="PANTHER" id="PTHR43794">
    <property type="entry name" value="AMINOHYDROLASE SSNA-RELATED"/>
    <property type="match status" value="1"/>
</dbReference>
<dbReference type="RefSeq" id="WP_275631397.1">
    <property type="nucleotide sequence ID" value="NZ_JARGYD010000001.1"/>
</dbReference>
<comment type="similarity">
    <text evidence="1">Belongs to the metallo-dependent hydrolases superfamily. ATZ/TRZ family.</text>
</comment>
<name>A0ABV7GSM2_9RHOB</name>
<dbReference type="SUPFAM" id="SSF51338">
    <property type="entry name" value="Composite domain of metallo-dependent hydrolases"/>
    <property type="match status" value="1"/>
</dbReference>
<dbReference type="Proteomes" id="UP001595632">
    <property type="component" value="Unassembled WGS sequence"/>
</dbReference>
<evidence type="ECO:0000256" key="1">
    <source>
        <dbReference type="ARBA" id="ARBA00006745"/>
    </source>
</evidence>
<dbReference type="SUPFAM" id="SSF51556">
    <property type="entry name" value="Metallo-dependent hydrolases"/>
    <property type="match status" value="1"/>
</dbReference>
<accession>A0ABV7GSM2</accession>
<dbReference type="Pfam" id="PF01979">
    <property type="entry name" value="Amidohydro_1"/>
    <property type="match status" value="1"/>
</dbReference>
<dbReference type="EMBL" id="JBHRTB010000010">
    <property type="protein sequence ID" value="MFC3144137.1"/>
    <property type="molecule type" value="Genomic_DNA"/>
</dbReference>
<feature type="domain" description="Amidohydrolase-related" evidence="2">
    <location>
        <begin position="58"/>
        <end position="430"/>
    </location>
</feature>
<dbReference type="PANTHER" id="PTHR43794:SF5">
    <property type="entry name" value="CHLOROHYDROLASE FAMILY PROTEIN"/>
    <property type="match status" value="1"/>
</dbReference>
<dbReference type="InterPro" id="IPR050287">
    <property type="entry name" value="MTA/SAH_deaminase"/>
</dbReference>
<comment type="caution">
    <text evidence="3">The sequence shown here is derived from an EMBL/GenBank/DDBJ whole genome shotgun (WGS) entry which is preliminary data.</text>
</comment>
<dbReference type="Gene3D" id="2.30.40.10">
    <property type="entry name" value="Urease, subunit C, domain 1"/>
    <property type="match status" value="1"/>
</dbReference>
<protein>
    <submittedName>
        <fullName evidence="3">Amidohydrolase family protein</fullName>
    </submittedName>
</protein>
<evidence type="ECO:0000313" key="3">
    <source>
        <dbReference type="EMBL" id="MFC3144137.1"/>
    </source>
</evidence>
<sequence>MADLIITNTIVVTVDPERRVLFDAAIAIKGDRIADIGPSAEIEAKYAGVKTIDGAGKMVLPGLVDVHAHAGHGLIKTLASGDSAKWFDACKVAYTTASTPEFWHAEAQLAALERVRFGVTTGVSLLGGGDSIMRTDDPDYGDAHCDGVVEVGTRSIVAVGTTRPPHPLTYARWDGDSKTEFPVDFDRQLATSEDLIKRRHGSEGRRINFALLTPTLRAEHVDTLGEATLEEARKQAQIVSGKAREYGIVFTQDGHRNGSVAYAHEMGILGPEALLSHSTDLTDEEIAICAETDTKIAHNPSAIASVFGRCPAPELMAAGVTVGLGSDATAPDRSGDMFRHMQQLMHYHRRHFRDPSWIPPGKALEMCTIDGAKALGMEDDIGSLEVGKKADMILLDLRRPHIYPANMHVSHVINFANGNDVDTVICDGKVLMEGRSVSSVDEDSVLDAAQRETDLMLKRGGFEHLTEIPDSFWDSLQMNSKAS</sequence>
<evidence type="ECO:0000313" key="4">
    <source>
        <dbReference type="Proteomes" id="UP001595632"/>
    </source>
</evidence>
<dbReference type="Gene3D" id="3.20.20.140">
    <property type="entry name" value="Metal-dependent hydrolases"/>
    <property type="match status" value="1"/>
</dbReference>
<keyword evidence="4" id="KW-1185">Reference proteome</keyword>
<dbReference type="InterPro" id="IPR032466">
    <property type="entry name" value="Metal_Hydrolase"/>
</dbReference>
<dbReference type="InterPro" id="IPR011059">
    <property type="entry name" value="Metal-dep_hydrolase_composite"/>
</dbReference>
<evidence type="ECO:0000259" key="2">
    <source>
        <dbReference type="Pfam" id="PF01979"/>
    </source>
</evidence>
<dbReference type="InterPro" id="IPR006680">
    <property type="entry name" value="Amidohydro-rel"/>
</dbReference>
<proteinExistence type="inferred from homology"/>
<organism evidence="3 4">
    <name type="scientific">Psychromarinibacter halotolerans</name>
    <dbReference type="NCBI Taxonomy" id="1775175"/>
    <lineage>
        <taxon>Bacteria</taxon>
        <taxon>Pseudomonadati</taxon>
        <taxon>Pseudomonadota</taxon>
        <taxon>Alphaproteobacteria</taxon>
        <taxon>Rhodobacterales</taxon>
        <taxon>Paracoccaceae</taxon>
        <taxon>Psychromarinibacter</taxon>
    </lineage>
</organism>